<evidence type="ECO:0000313" key="4">
    <source>
        <dbReference type="Proteomes" id="UP000177894"/>
    </source>
</evidence>
<dbReference type="RefSeq" id="WP_070968185.1">
    <property type="nucleotide sequence ID" value="NZ_CP017603.1"/>
</dbReference>
<dbReference type="EC" id="3.5.4.-" evidence="3"/>
<dbReference type="PANTHER" id="PTHR11803">
    <property type="entry name" value="2-IMINOBUTANOATE/2-IMINOPROPANOATE DEAMINASE RIDA"/>
    <property type="match status" value="1"/>
</dbReference>
<reference evidence="3 5" key="2">
    <citation type="submission" date="2017-03" db="EMBL/GenBank/DDBJ databases">
        <title>Complete sequence of Clostridium formicaceticum DSM 92.</title>
        <authorList>
            <person name="Poehlein A."/>
            <person name="Karl M."/>
            <person name="Bengelsdorf F.R."/>
            <person name="Duerre P."/>
            <person name="Daniel R."/>
        </authorList>
    </citation>
    <scope>NUCLEOTIDE SEQUENCE [LARGE SCALE GENOMIC DNA]</scope>
    <source>
        <strain evidence="3 5">DSM 92</strain>
    </source>
</reference>
<evidence type="ECO:0000313" key="2">
    <source>
        <dbReference type="EMBL" id="AOY76511.1"/>
    </source>
</evidence>
<evidence type="ECO:0000256" key="1">
    <source>
        <dbReference type="ARBA" id="ARBA00010552"/>
    </source>
</evidence>
<dbReference type="GO" id="GO:0019239">
    <property type="term" value="F:deaminase activity"/>
    <property type="evidence" value="ECO:0007669"/>
    <property type="project" value="TreeGrafter"/>
</dbReference>
<dbReference type="InterPro" id="IPR019897">
    <property type="entry name" value="RidA_CS"/>
</dbReference>
<evidence type="ECO:0000313" key="5">
    <source>
        <dbReference type="Proteomes" id="UP000192478"/>
    </source>
</evidence>
<sequence>MNKKEITTDKAPAAIGPYSQAVQGGNLLFVSGQLPIEKISGEMPEGIEAQTRQSLENIKAIIEAAGGTLEDVLKCTIFLKDMNHFAEMNKIYAEYFTEKFPARAAVEVSRLPKDADVEIEAIALIGSN</sequence>
<dbReference type="PROSITE" id="PS01094">
    <property type="entry name" value="UPF0076"/>
    <property type="match status" value="1"/>
</dbReference>
<keyword evidence="3" id="KW-0378">Hydrolase</keyword>
<dbReference type="PANTHER" id="PTHR11803:SF39">
    <property type="entry name" value="2-IMINOBUTANOATE_2-IMINOPROPANOATE DEAMINASE"/>
    <property type="match status" value="1"/>
</dbReference>
<dbReference type="NCBIfam" id="TIGR00004">
    <property type="entry name" value="Rid family detoxifying hydrolase"/>
    <property type="match status" value="1"/>
</dbReference>
<dbReference type="GO" id="GO:0005829">
    <property type="term" value="C:cytosol"/>
    <property type="evidence" value="ECO:0007669"/>
    <property type="project" value="TreeGrafter"/>
</dbReference>
<dbReference type="InterPro" id="IPR006056">
    <property type="entry name" value="RidA"/>
</dbReference>
<dbReference type="Proteomes" id="UP000192478">
    <property type="component" value="Chromosome"/>
</dbReference>
<dbReference type="EMBL" id="CP020559">
    <property type="protein sequence ID" value="ARE86922.1"/>
    <property type="molecule type" value="Genomic_DNA"/>
</dbReference>
<dbReference type="InterPro" id="IPR006175">
    <property type="entry name" value="YjgF/YER057c/UK114"/>
</dbReference>
<organism evidence="3 5">
    <name type="scientific">Clostridium formicaceticum</name>
    <dbReference type="NCBI Taxonomy" id="1497"/>
    <lineage>
        <taxon>Bacteria</taxon>
        <taxon>Bacillati</taxon>
        <taxon>Bacillota</taxon>
        <taxon>Clostridia</taxon>
        <taxon>Eubacteriales</taxon>
        <taxon>Clostridiaceae</taxon>
        <taxon>Clostridium</taxon>
    </lineage>
</organism>
<dbReference type="Pfam" id="PF01042">
    <property type="entry name" value="Ribonuc_L-PSP"/>
    <property type="match status" value="1"/>
</dbReference>
<evidence type="ECO:0000313" key="3">
    <source>
        <dbReference type="EMBL" id="ARE86922.1"/>
    </source>
</evidence>
<dbReference type="AlphaFoldDB" id="A0AAC9WFH0"/>
<accession>A0AAC9WFH0</accession>
<reference evidence="2 4" key="1">
    <citation type="submission" date="2016-10" db="EMBL/GenBank/DDBJ databases">
        <title>Complete Genome Sequence of Acetogen Clostridium formicoaceticum ATCC 27076.</title>
        <authorList>
            <person name="Bao T."/>
            <person name="Cheng C."/>
            <person name="Zhao J."/>
            <person name="Yang S.-T."/>
            <person name="Wang J."/>
            <person name="Wang M."/>
        </authorList>
    </citation>
    <scope>NUCLEOTIDE SEQUENCE [LARGE SCALE GENOMIC DNA]</scope>
    <source>
        <strain evidence="2 4">ATCC 27076</strain>
    </source>
</reference>
<name>A0AAC9WFH0_9CLOT</name>
<gene>
    <name evidence="3" type="primary">ridA</name>
    <name evidence="2" type="ORF">BJL90_11965</name>
    <name evidence="3" type="ORF">CLFO_13060</name>
</gene>
<dbReference type="InterPro" id="IPR035959">
    <property type="entry name" value="RutC-like_sf"/>
</dbReference>
<dbReference type="KEGG" id="cfm:BJL90_11965"/>
<dbReference type="FunFam" id="3.30.1330.40:FF:000001">
    <property type="entry name" value="L-PSP family endoribonuclease"/>
    <property type="match status" value="1"/>
</dbReference>
<keyword evidence="4" id="KW-1185">Reference proteome</keyword>
<proteinExistence type="inferred from homology"/>
<protein>
    <submittedName>
        <fullName evidence="3">Enamine/imine deaminase</fullName>
        <ecNumber evidence="3">3.5.4.-</ecNumber>
    </submittedName>
    <submittedName>
        <fullName evidence="2">Reactive intermediate/imine deaminase</fullName>
    </submittedName>
</protein>
<dbReference type="Proteomes" id="UP000177894">
    <property type="component" value="Chromosome"/>
</dbReference>
<dbReference type="CDD" id="cd00448">
    <property type="entry name" value="YjgF_YER057c_UK114_family"/>
    <property type="match status" value="1"/>
</dbReference>
<dbReference type="Gene3D" id="3.30.1330.40">
    <property type="entry name" value="RutC-like"/>
    <property type="match status" value="1"/>
</dbReference>
<comment type="similarity">
    <text evidence="1">Belongs to the RutC family.</text>
</comment>
<dbReference type="SUPFAM" id="SSF55298">
    <property type="entry name" value="YjgF-like"/>
    <property type="match status" value="1"/>
</dbReference>
<dbReference type="EMBL" id="CP017603">
    <property type="protein sequence ID" value="AOY76511.1"/>
    <property type="molecule type" value="Genomic_DNA"/>
</dbReference>